<dbReference type="InterPro" id="IPR021710">
    <property type="entry name" value="DUF3293"/>
</dbReference>
<dbReference type="Proteomes" id="UP000255334">
    <property type="component" value="Unassembled WGS sequence"/>
</dbReference>
<evidence type="ECO:0000313" key="2">
    <source>
        <dbReference type="Proteomes" id="UP000255334"/>
    </source>
</evidence>
<protein>
    <submittedName>
        <fullName evidence="1">DUF3293 domain-containing protein</fullName>
    </submittedName>
</protein>
<keyword evidence="2" id="KW-1185">Reference proteome</keyword>
<organism evidence="1 2">
    <name type="scientific">Dyella psychrodurans</name>
    <dbReference type="NCBI Taxonomy" id="1927960"/>
    <lineage>
        <taxon>Bacteria</taxon>
        <taxon>Pseudomonadati</taxon>
        <taxon>Pseudomonadota</taxon>
        <taxon>Gammaproteobacteria</taxon>
        <taxon>Lysobacterales</taxon>
        <taxon>Rhodanobacteraceae</taxon>
        <taxon>Dyella</taxon>
    </lineage>
</organism>
<dbReference type="EMBL" id="QRBF01000001">
    <property type="protein sequence ID" value="RDS86560.1"/>
    <property type="molecule type" value="Genomic_DNA"/>
</dbReference>
<dbReference type="Pfam" id="PF11697">
    <property type="entry name" value="DUF3293"/>
    <property type="match status" value="1"/>
</dbReference>
<comment type="caution">
    <text evidence="1">The sequence shown here is derived from an EMBL/GenBank/DDBJ whole genome shotgun (WGS) entry which is preliminary data.</text>
</comment>
<reference evidence="1 2" key="1">
    <citation type="submission" date="2018-07" db="EMBL/GenBank/DDBJ databases">
        <title>Dyella monticola sp. nov. and Dyella psychrodurans sp. nov. isolated from monsoon evergreen broad-leaved forest soil of Dinghu Mountain, China.</title>
        <authorList>
            <person name="Gao Z."/>
            <person name="Qiu L."/>
        </authorList>
    </citation>
    <scope>NUCLEOTIDE SEQUENCE [LARGE SCALE GENOMIC DNA]</scope>
    <source>
        <strain evidence="1 2">4MSK11</strain>
    </source>
</reference>
<proteinExistence type="predicted"/>
<dbReference type="RefSeq" id="WP_115476829.1">
    <property type="nucleotide sequence ID" value="NZ_QRBF01000001.1"/>
</dbReference>
<evidence type="ECO:0000313" key="1">
    <source>
        <dbReference type="EMBL" id="RDS86560.1"/>
    </source>
</evidence>
<gene>
    <name evidence="1" type="ORF">DWU99_04825</name>
</gene>
<accession>A0A370XE87</accession>
<dbReference type="OrthoDB" id="6024680at2"/>
<name>A0A370XE87_9GAMM</name>
<sequence>MDSTLITHYRTTDYRVRLLQGGWASIRIDKVLPAALQALTGGRGWAFITAWNPQSQLLPRSLNHAAQIALLAALRGLRRTLYIRPGLGAGQSWREPSFFVIGPELEEIDELAQQFHQNAYIHGLGTGAARLRLASDRPPHGQAG</sequence>
<dbReference type="AlphaFoldDB" id="A0A370XE87"/>